<accession>A0A0C2Z4T5</accession>
<dbReference type="AlphaFoldDB" id="A0A0C2Z4T5"/>
<protein>
    <submittedName>
        <fullName evidence="2">Uncharacterized protein</fullName>
    </submittedName>
</protein>
<reference evidence="2 3" key="1">
    <citation type="submission" date="2014-04" db="EMBL/GenBank/DDBJ databases">
        <authorList>
            <consortium name="DOE Joint Genome Institute"/>
            <person name="Kuo A."/>
            <person name="Kohler A."/>
            <person name="Nagy L.G."/>
            <person name="Floudas D."/>
            <person name="Copeland A."/>
            <person name="Barry K.W."/>
            <person name="Cichocki N."/>
            <person name="Veneault-Fourrey C."/>
            <person name="LaButti K."/>
            <person name="Lindquist E.A."/>
            <person name="Lipzen A."/>
            <person name="Lundell T."/>
            <person name="Morin E."/>
            <person name="Murat C."/>
            <person name="Sun H."/>
            <person name="Tunlid A."/>
            <person name="Henrissat B."/>
            <person name="Grigoriev I.V."/>
            <person name="Hibbett D.S."/>
            <person name="Martin F."/>
            <person name="Nordberg H.P."/>
            <person name="Cantor M.N."/>
            <person name="Hua S.X."/>
        </authorList>
    </citation>
    <scope>NUCLEOTIDE SEQUENCE [LARGE SCALE GENOMIC DNA]</scope>
    <source>
        <strain evidence="2 3">Foug A</strain>
    </source>
</reference>
<gene>
    <name evidence="2" type="ORF">SCLCIDRAFT_1219808</name>
</gene>
<evidence type="ECO:0000313" key="3">
    <source>
        <dbReference type="Proteomes" id="UP000053989"/>
    </source>
</evidence>
<feature type="compositionally biased region" description="Basic and acidic residues" evidence="1">
    <location>
        <begin position="12"/>
        <end position="24"/>
    </location>
</feature>
<feature type="compositionally biased region" description="Basic and acidic residues" evidence="1">
    <location>
        <begin position="51"/>
        <end position="64"/>
    </location>
</feature>
<feature type="region of interest" description="Disordered" evidence="1">
    <location>
        <begin position="1"/>
        <end position="64"/>
    </location>
</feature>
<evidence type="ECO:0000313" key="2">
    <source>
        <dbReference type="EMBL" id="KIM56978.1"/>
    </source>
</evidence>
<organism evidence="2 3">
    <name type="scientific">Scleroderma citrinum Foug A</name>
    <dbReference type="NCBI Taxonomy" id="1036808"/>
    <lineage>
        <taxon>Eukaryota</taxon>
        <taxon>Fungi</taxon>
        <taxon>Dikarya</taxon>
        <taxon>Basidiomycota</taxon>
        <taxon>Agaricomycotina</taxon>
        <taxon>Agaricomycetes</taxon>
        <taxon>Agaricomycetidae</taxon>
        <taxon>Boletales</taxon>
        <taxon>Sclerodermatineae</taxon>
        <taxon>Sclerodermataceae</taxon>
        <taxon>Scleroderma</taxon>
    </lineage>
</organism>
<keyword evidence="3" id="KW-1185">Reference proteome</keyword>
<feature type="compositionally biased region" description="Polar residues" evidence="1">
    <location>
        <begin position="32"/>
        <end position="49"/>
    </location>
</feature>
<dbReference type="EMBL" id="KN822107">
    <property type="protein sequence ID" value="KIM56978.1"/>
    <property type="molecule type" value="Genomic_DNA"/>
</dbReference>
<dbReference type="HOGENOM" id="CLU_2868893_0_0_1"/>
<proteinExistence type="predicted"/>
<sequence>MGNPATSATHDMLCKRSTRTDRARGPSLEHSWASSKSRGVTEQSPSTASYHMEHAQHRKALDSP</sequence>
<evidence type="ECO:0000256" key="1">
    <source>
        <dbReference type="SAM" id="MobiDB-lite"/>
    </source>
</evidence>
<name>A0A0C2Z4T5_9AGAM</name>
<dbReference type="InParanoid" id="A0A0C2Z4T5"/>
<reference evidence="3" key="2">
    <citation type="submission" date="2015-01" db="EMBL/GenBank/DDBJ databases">
        <title>Evolutionary Origins and Diversification of the Mycorrhizal Mutualists.</title>
        <authorList>
            <consortium name="DOE Joint Genome Institute"/>
            <consortium name="Mycorrhizal Genomics Consortium"/>
            <person name="Kohler A."/>
            <person name="Kuo A."/>
            <person name="Nagy L.G."/>
            <person name="Floudas D."/>
            <person name="Copeland A."/>
            <person name="Barry K.W."/>
            <person name="Cichocki N."/>
            <person name="Veneault-Fourrey C."/>
            <person name="LaButti K."/>
            <person name="Lindquist E.A."/>
            <person name="Lipzen A."/>
            <person name="Lundell T."/>
            <person name="Morin E."/>
            <person name="Murat C."/>
            <person name="Riley R."/>
            <person name="Ohm R."/>
            <person name="Sun H."/>
            <person name="Tunlid A."/>
            <person name="Henrissat B."/>
            <person name="Grigoriev I.V."/>
            <person name="Hibbett D.S."/>
            <person name="Martin F."/>
        </authorList>
    </citation>
    <scope>NUCLEOTIDE SEQUENCE [LARGE SCALE GENOMIC DNA]</scope>
    <source>
        <strain evidence="3">Foug A</strain>
    </source>
</reference>
<dbReference type="Proteomes" id="UP000053989">
    <property type="component" value="Unassembled WGS sequence"/>
</dbReference>